<evidence type="ECO:0000259" key="1">
    <source>
        <dbReference type="Pfam" id="PF00501"/>
    </source>
</evidence>
<name>A0ABV1K0Z3_9PSEU</name>
<sequence>MQDRPLALPHVFHRAEQLFGAKTIVARAADSTLTTRTYREWAQRVRRLAAALDALGVSPDARVGTYCWNSPAHLELYFAVPCSGRVLHTLNIRLPVDQLVGVVEHGGDEVVVVERGLFAQFWAVVDRLPAVRRVVVVDDGSPASLPVDDRIVDYDTLLASVEPVSGRFVVEDENRAAAMCHTSGTTGKPKGVLYSHRSTVLHSLGLMVADAAGVGERDVLLPVVPMFHANAWGYPFAAVFAGSTLVLTGPSPSPRDVADLMREQRVTIAAAVPTIWTGVLPELAAGDVPDLRLVFSGGSAVPISLSEAWRTTLGVPLTQGWGMTECSPMVTSGRLRTVHDGATEEEQALVRSRAGSPASLIELRLVDPDTGAELPWDGVARGELQVAGPWVAASYYGDGDPSRFTADGWLCTGDVAVIDDHGFVTLVDRTKDLVKSGGEWISSVELENLVMGIAGVAEAAVIAVPHPKWSERPLACVVRRPGADVSRDDVLAHLAERLPRWQVPDDVVFLDEVPKTSTGKFDKNDLRRRYAGHVMAP</sequence>
<proteinExistence type="predicted"/>
<organism evidence="3 4">
    <name type="scientific">Pseudonocardia tropica</name>
    <dbReference type="NCBI Taxonomy" id="681289"/>
    <lineage>
        <taxon>Bacteria</taxon>
        <taxon>Bacillati</taxon>
        <taxon>Actinomycetota</taxon>
        <taxon>Actinomycetes</taxon>
        <taxon>Pseudonocardiales</taxon>
        <taxon>Pseudonocardiaceae</taxon>
        <taxon>Pseudonocardia</taxon>
    </lineage>
</organism>
<dbReference type="InterPro" id="IPR042099">
    <property type="entry name" value="ANL_N_sf"/>
</dbReference>
<dbReference type="EMBL" id="JBEDNP010000019">
    <property type="protein sequence ID" value="MEQ3541884.1"/>
    <property type="molecule type" value="Genomic_DNA"/>
</dbReference>
<dbReference type="NCBIfam" id="NF004837">
    <property type="entry name" value="PRK06187.1"/>
    <property type="match status" value="1"/>
</dbReference>
<feature type="domain" description="AMP-binding enzyme C-terminal" evidence="2">
    <location>
        <begin position="445"/>
        <end position="520"/>
    </location>
</feature>
<dbReference type="InterPro" id="IPR050237">
    <property type="entry name" value="ATP-dep_AMP-bd_enzyme"/>
</dbReference>
<dbReference type="RefSeq" id="WP_345640592.1">
    <property type="nucleotide sequence ID" value="NZ_BAABLY010000003.1"/>
</dbReference>
<comment type="caution">
    <text evidence="3">The sequence shown here is derived from an EMBL/GenBank/DDBJ whole genome shotgun (WGS) entry which is preliminary data.</text>
</comment>
<dbReference type="Pfam" id="PF13193">
    <property type="entry name" value="AMP-binding_C"/>
    <property type="match status" value="1"/>
</dbReference>
<reference evidence="3 4" key="1">
    <citation type="submission" date="2024-03" db="EMBL/GenBank/DDBJ databases">
        <title>Draft genome sequence of Pseudonocardia tropica JCM 19149.</title>
        <authorList>
            <person name="Butdee W."/>
            <person name="Duangmal K."/>
        </authorList>
    </citation>
    <scope>NUCLEOTIDE SEQUENCE [LARGE SCALE GENOMIC DNA]</scope>
    <source>
        <strain evidence="3 4">JCM 19149</strain>
    </source>
</reference>
<dbReference type="GO" id="GO:0016874">
    <property type="term" value="F:ligase activity"/>
    <property type="evidence" value="ECO:0007669"/>
    <property type="project" value="UniProtKB-KW"/>
</dbReference>
<evidence type="ECO:0000313" key="3">
    <source>
        <dbReference type="EMBL" id="MEQ3541884.1"/>
    </source>
</evidence>
<dbReference type="InterPro" id="IPR025110">
    <property type="entry name" value="AMP-bd_C"/>
</dbReference>
<dbReference type="PANTHER" id="PTHR43767">
    <property type="entry name" value="LONG-CHAIN-FATTY-ACID--COA LIGASE"/>
    <property type="match status" value="1"/>
</dbReference>
<dbReference type="InterPro" id="IPR045851">
    <property type="entry name" value="AMP-bd_C_sf"/>
</dbReference>
<dbReference type="Proteomes" id="UP001464923">
    <property type="component" value="Unassembled WGS sequence"/>
</dbReference>
<dbReference type="Pfam" id="PF00501">
    <property type="entry name" value="AMP-binding"/>
    <property type="match status" value="1"/>
</dbReference>
<protein>
    <submittedName>
        <fullName evidence="3">Long-chain fatty acid--CoA ligase</fullName>
    </submittedName>
</protein>
<dbReference type="PROSITE" id="PS00455">
    <property type="entry name" value="AMP_BINDING"/>
    <property type="match status" value="1"/>
</dbReference>
<dbReference type="SUPFAM" id="SSF56801">
    <property type="entry name" value="Acetyl-CoA synthetase-like"/>
    <property type="match status" value="1"/>
</dbReference>
<dbReference type="InterPro" id="IPR000873">
    <property type="entry name" value="AMP-dep_synth/lig_dom"/>
</dbReference>
<keyword evidence="3" id="KW-0436">Ligase</keyword>
<accession>A0ABV1K0Z3</accession>
<dbReference type="PANTHER" id="PTHR43767:SF11">
    <property type="entry name" value="MEDIUM-CHAIN-FATTY-ACID--COA LIGASE"/>
    <property type="match status" value="1"/>
</dbReference>
<keyword evidence="4" id="KW-1185">Reference proteome</keyword>
<evidence type="ECO:0000313" key="4">
    <source>
        <dbReference type="Proteomes" id="UP001464923"/>
    </source>
</evidence>
<feature type="domain" description="AMP-dependent synthetase/ligase" evidence="1">
    <location>
        <begin position="27"/>
        <end position="396"/>
    </location>
</feature>
<dbReference type="CDD" id="cd12119">
    <property type="entry name" value="ttLC_FACS_AlkK_like"/>
    <property type="match status" value="1"/>
</dbReference>
<evidence type="ECO:0000259" key="2">
    <source>
        <dbReference type="Pfam" id="PF13193"/>
    </source>
</evidence>
<dbReference type="InterPro" id="IPR020845">
    <property type="entry name" value="AMP-binding_CS"/>
</dbReference>
<dbReference type="Gene3D" id="3.40.50.12780">
    <property type="entry name" value="N-terminal domain of ligase-like"/>
    <property type="match status" value="1"/>
</dbReference>
<dbReference type="Gene3D" id="3.30.300.30">
    <property type="match status" value="1"/>
</dbReference>
<gene>
    <name evidence="3" type="ORF">WHI96_24025</name>
</gene>